<dbReference type="STRING" id="1123237.Salmuc_05045"/>
<dbReference type="eggNOG" id="COG3504">
    <property type="taxonomic scope" value="Bacteria"/>
</dbReference>
<gene>
    <name evidence="3" type="ORF">Salmuc_05045</name>
</gene>
<dbReference type="NCBIfam" id="TIGR02775">
    <property type="entry name" value="TrbG_Ti"/>
    <property type="match status" value="1"/>
</dbReference>
<evidence type="ECO:0000313" key="4">
    <source>
        <dbReference type="Proteomes" id="UP000015347"/>
    </source>
</evidence>
<dbReference type="InterPro" id="IPR014142">
    <property type="entry name" value="TrbG_Ti"/>
</dbReference>
<dbReference type="Proteomes" id="UP000015347">
    <property type="component" value="Unassembled WGS sequence"/>
</dbReference>
<reference evidence="4" key="1">
    <citation type="journal article" date="2014" name="Stand. Genomic Sci.">
        <title>Genome sequence of the exopolysaccharide-producing Salipiger mucosus type strain (DSM 16094(T)), a moderately halophilic member of the Roseobacter clade.</title>
        <authorList>
            <person name="Riedel T."/>
            <person name="Spring S."/>
            <person name="Fiebig A."/>
            <person name="Petersen J."/>
            <person name="Kyrpides N.C."/>
            <person name="Goker M."/>
            <person name="Klenk H.P."/>
        </authorList>
    </citation>
    <scope>NUCLEOTIDE SEQUENCE [LARGE SCALE GENOMIC DNA]</scope>
    <source>
        <strain evidence="4">DSM 16094</strain>
    </source>
</reference>
<keyword evidence="4" id="KW-1185">Reference proteome</keyword>
<dbReference type="CDD" id="cd06911">
    <property type="entry name" value="VirB9_CagX_TrbG"/>
    <property type="match status" value="1"/>
</dbReference>
<dbReference type="InterPro" id="IPR038161">
    <property type="entry name" value="VirB9/CagX/TrbG_C_sf"/>
</dbReference>
<comment type="similarity">
    <text evidence="1">Belongs to the TrbG/VirB9 family.</text>
</comment>
<dbReference type="InterPro" id="IPR010258">
    <property type="entry name" value="Conjugal_tfr_TrbG/VirB9/CagX"/>
</dbReference>
<dbReference type="Gene3D" id="2.60.40.2500">
    <property type="match status" value="1"/>
</dbReference>
<dbReference type="EMBL" id="APVH01000031">
    <property type="protein sequence ID" value="EPX81379.1"/>
    <property type="molecule type" value="Genomic_DNA"/>
</dbReference>
<organism evidence="3 4">
    <name type="scientific">Salipiger mucosus DSM 16094</name>
    <dbReference type="NCBI Taxonomy" id="1123237"/>
    <lineage>
        <taxon>Bacteria</taxon>
        <taxon>Pseudomonadati</taxon>
        <taxon>Pseudomonadota</taxon>
        <taxon>Alphaproteobacteria</taxon>
        <taxon>Rhodobacterales</taxon>
        <taxon>Roseobacteraceae</taxon>
        <taxon>Salipiger</taxon>
    </lineage>
</organism>
<dbReference type="AlphaFoldDB" id="S9S5B2"/>
<evidence type="ECO:0000256" key="1">
    <source>
        <dbReference type="ARBA" id="ARBA00006135"/>
    </source>
</evidence>
<evidence type="ECO:0000256" key="2">
    <source>
        <dbReference type="ARBA" id="ARBA00022729"/>
    </source>
</evidence>
<keyword evidence="2" id="KW-0732">Signal</keyword>
<name>S9S5B2_9RHOB</name>
<dbReference type="InterPro" id="IPR033645">
    <property type="entry name" value="VirB9/CagX/TrbG_C"/>
</dbReference>
<protein>
    <submittedName>
        <fullName evidence="3">Conjugative transfer protein TrbG</fullName>
    </submittedName>
</protein>
<comment type="caution">
    <text evidence="3">The sequence shown here is derived from an EMBL/GenBank/DDBJ whole genome shotgun (WGS) entry which is preliminary data.</text>
</comment>
<dbReference type="Pfam" id="PF03524">
    <property type="entry name" value="CagX"/>
    <property type="match status" value="1"/>
</dbReference>
<accession>S9S5B2</accession>
<sequence>MYTPPVWTVAHGGAAAGTPTGRVENANAAARVEPRREGYYNAIQIYPWSEGALYQVYAAPGQITNIALEPGERLTGAGPIAAGDTTRWIIGDTESGTGSNARVHILVKPTRDDISTNLVISTDRRVYTIELRARESLYMPSVAWAYPAAPRGGRQAVGTAPAIPAPSARIHRYGLQIQGESPPWRPVSVFDDGRRVYVVFPAGIAQGEMPPLFVLGADGEPQIVNSRIHRNVLIVDRLFGAAELRLGAGDRQQVVRIVRMEEREADARTEGDARRGGAS</sequence>
<evidence type="ECO:0000313" key="3">
    <source>
        <dbReference type="EMBL" id="EPX81379.1"/>
    </source>
</evidence>
<dbReference type="HOGENOM" id="CLU_058585_1_0_5"/>
<proteinExistence type="inferred from homology"/>